<protein>
    <submittedName>
        <fullName evidence="2">Uncharacterized protein</fullName>
    </submittedName>
</protein>
<evidence type="ECO:0000313" key="3">
    <source>
        <dbReference type="Proteomes" id="UP000288429"/>
    </source>
</evidence>
<keyword evidence="1" id="KW-1133">Transmembrane helix</keyword>
<accession>A0A428UR40</accession>
<proteinExistence type="predicted"/>
<dbReference type="EMBL" id="NIZV01000043">
    <property type="protein sequence ID" value="RSM16739.1"/>
    <property type="molecule type" value="Genomic_DNA"/>
</dbReference>
<evidence type="ECO:0000313" key="2">
    <source>
        <dbReference type="EMBL" id="RSM16739.1"/>
    </source>
</evidence>
<sequence length="434" mass="47174">MDTAAEFTTWHIQCIYSPLKTTKHISRYIQNVNTFLERVWEESEEAAPIPPQLEVDAVENSVVTHRGASIDAVRIRFKLPPEHRADNDTLHSAIRHFCERIFKLKAQGKIYSDIGLISSHYLIGIAPLSQWFKFYWTQGFLDAFVRRQVPLFNELADAELFWPWLGGAAFAVLASDQKSSDILRAIKISLSNNLRVFTLTLCEVDASTTAINEGAAQLRSDSEIKLFNVVLEVFENGFEALTVNKEVFDEWQKIVSDAADRLRTAGAAAGAATGAATGVLLRGLLVDFKVGGASTSGVVRAARAVVDAIQLTASTPGAATAVAAPGAAGIAGGAALCSVAVISSLGLVVAASLIGFMHYRNFDKARGERNKIKKCEPSQAGEAHEIQDMKAGLNTRGMTPTLSLRDYKASLSSLVDVLRQVLQKMKEDPKGYFS</sequence>
<keyword evidence="1" id="KW-0812">Transmembrane</keyword>
<gene>
    <name evidence="2" type="ORF">CDV31_004511</name>
</gene>
<comment type="caution">
    <text evidence="2">The sequence shown here is derived from an EMBL/GenBank/DDBJ whole genome shotgun (WGS) entry which is preliminary data.</text>
</comment>
<dbReference type="Proteomes" id="UP000288429">
    <property type="component" value="Unassembled WGS sequence"/>
</dbReference>
<keyword evidence="3" id="KW-1185">Reference proteome</keyword>
<reference evidence="2 3" key="1">
    <citation type="submission" date="2017-06" db="EMBL/GenBank/DDBJ databases">
        <title>Cmopartive genomic analysis of Ambrosia Fusariam Clade fungi.</title>
        <authorList>
            <person name="Stajich J.E."/>
            <person name="Carrillo J."/>
            <person name="Kijimoto T."/>
            <person name="Eskalen A."/>
            <person name="O'Donnell K."/>
            <person name="Kasson M."/>
        </authorList>
    </citation>
    <scope>NUCLEOTIDE SEQUENCE [LARGE SCALE GENOMIC DNA]</scope>
    <source>
        <strain evidence="2 3">NRRL 20438</strain>
    </source>
</reference>
<evidence type="ECO:0000256" key="1">
    <source>
        <dbReference type="SAM" id="Phobius"/>
    </source>
</evidence>
<dbReference type="AlphaFoldDB" id="A0A428UR40"/>
<organism evidence="2 3">
    <name type="scientific">Fusarium ambrosium</name>
    <dbReference type="NCBI Taxonomy" id="131363"/>
    <lineage>
        <taxon>Eukaryota</taxon>
        <taxon>Fungi</taxon>
        <taxon>Dikarya</taxon>
        <taxon>Ascomycota</taxon>
        <taxon>Pezizomycotina</taxon>
        <taxon>Sordariomycetes</taxon>
        <taxon>Hypocreomycetidae</taxon>
        <taxon>Hypocreales</taxon>
        <taxon>Nectriaceae</taxon>
        <taxon>Fusarium</taxon>
        <taxon>Fusarium solani species complex</taxon>
    </lineage>
</organism>
<keyword evidence="1" id="KW-0472">Membrane</keyword>
<name>A0A428UR40_9HYPO</name>
<feature type="transmembrane region" description="Helical" evidence="1">
    <location>
        <begin position="330"/>
        <end position="356"/>
    </location>
</feature>